<sequence length="108" mass="11193">RDVSQFPIMNFRALLSTYFLLAALTSSVGAGGVAPEASLASRLRGHRRLSVPVQQSVVTASGRSSSSGGRIRKAPKALSALIQVSVDSDGDADVLAALLGEGAFDDMF</sequence>
<name>A0A813I135_POLGL</name>
<comment type="caution">
    <text evidence="2">The sequence shown here is derived from an EMBL/GenBank/DDBJ whole genome shotgun (WGS) entry which is preliminary data.</text>
</comment>
<proteinExistence type="predicted"/>
<accession>A0A813I135</accession>
<keyword evidence="1" id="KW-0732">Signal</keyword>
<feature type="non-terminal residue" evidence="2">
    <location>
        <position position="1"/>
    </location>
</feature>
<organism evidence="2 3">
    <name type="scientific">Polarella glacialis</name>
    <name type="common">Dinoflagellate</name>
    <dbReference type="NCBI Taxonomy" id="89957"/>
    <lineage>
        <taxon>Eukaryota</taxon>
        <taxon>Sar</taxon>
        <taxon>Alveolata</taxon>
        <taxon>Dinophyceae</taxon>
        <taxon>Suessiales</taxon>
        <taxon>Suessiaceae</taxon>
        <taxon>Polarella</taxon>
    </lineage>
</organism>
<protein>
    <recommendedName>
        <fullName evidence="4">Peptidylprolyl isomerase</fullName>
    </recommendedName>
</protein>
<feature type="signal peptide" evidence="1">
    <location>
        <begin position="1"/>
        <end position="30"/>
    </location>
</feature>
<keyword evidence="3" id="KW-1185">Reference proteome</keyword>
<evidence type="ECO:0000313" key="3">
    <source>
        <dbReference type="Proteomes" id="UP000654075"/>
    </source>
</evidence>
<dbReference type="AlphaFoldDB" id="A0A813I135"/>
<evidence type="ECO:0008006" key="4">
    <source>
        <dbReference type="Google" id="ProtNLM"/>
    </source>
</evidence>
<dbReference type="Proteomes" id="UP000654075">
    <property type="component" value="Unassembled WGS sequence"/>
</dbReference>
<feature type="chain" id="PRO_5032507140" description="Peptidylprolyl isomerase" evidence="1">
    <location>
        <begin position="31"/>
        <end position="108"/>
    </location>
</feature>
<evidence type="ECO:0000313" key="2">
    <source>
        <dbReference type="EMBL" id="CAE8643353.1"/>
    </source>
</evidence>
<dbReference type="EMBL" id="CAJNNV010033340">
    <property type="protein sequence ID" value="CAE8643353.1"/>
    <property type="molecule type" value="Genomic_DNA"/>
</dbReference>
<gene>
    <name evidence="2" type="ORF">PGLA1383_LOCUS57696</name>
</gene>
<reference evidence="2" key="1">
    <citation type="submission" date="2021-02" db="EMBL/GenBank/DDBJ databases">
        <authorList>
            <person name="Dougan E. K."/>
            <person name="Rhodes N."/>
            <person name="Thang M."/>
            <person name="Chan C."/>
        </authorList>
    </citation>
    <scope>NUCLEOTIDE SEQUENCE</scope>
</reference>
<evidence type="ECO:0000256" key="1">
    <source>
        <dbReference type="SAM" id="SignalP"/>
    </source>
</evidence>